<keyword evidence="5 8" id="KW-0408">Iron</keyword>
<comment type="cofactor">
    <cofactor evidence="8">
        <name>[4Fe-4S] cluster</name>
        <dbReference type="ChEBI" id="CHEBI:49883"/>
    </cofactor>
    <text evidence="8">Binds 2 [4Fe-4S] clusters per subunit. One cluster is coordinated with 3 cysteines and an exchangeable S-adenosyl-L-methionine.</text>
</comment>
<dbReference type="SFLD" id="SFLDF00271">
    <property type="entry name" value="lipoyl_synthase"/>
    <property type="match status" value="1"/>
</dbReference>
<feature type="binding site" evidence="8">
    <location>
        <position position="71"/>
    </location>
    <ligand>
        <name>[4Fe-4S] cluster</name>
        <dbReference type="ChEBI" id="CHEBI:49883"/>
        <label>2</label>
        <note>4Fe-4S-S-AdoMet</note>
    </ligand>
</feature>
<dbReference type="NCBIfam" id="NF004019">
    <property type="entry name" value="PRK05481.1"/>
    <property type="match status" value="1"/>
</dbReference>
<dbReference type="PROSITE" id="PS51918">
    <property type="entry name" value="RADICAL_SAM"/>
    <property type="match status" value="1"/>
</dbReference>
<name>A0A2U1E6Q8_9FIRM</name>
<feature type="domain" description="Radical SAM core" evidence="9">
    <location>
        <begin position="53"/>
        <end position="267"/>
    </location>
</feature>
<organism evidence="10 11">
    <name type="scientific">Ezakiella coagulans</name>
    <dbReference type="NCBI Taxonomy" id="46507"/>
    <lineage>
        <taxon>Bacteria</taxon>
        <taxon>Bacillati</taxon>
        <taxon>Bacillota</taxon>
        <taxon>Tissierellia</taxon>
        <taxon>Ezakiella</taxon>
    </lineage>
</organism>
<comment type="catalytic activity">
    <reaction evidence="7 8">
        <text>[[Fe-S] cluster scaffold protein carrying a second [4Fe-4S](2+) cluster] + N(6)-octanoyl-L-lysyl-[protein] + 2 oxidized [2Fe-2S]-[ferredoxin] + 2 S-adenosyl-L-methionine + 4 H(+) = [[Fe-S] cluster scaffold protein] + N(6)-[(R)-dihydrolipoyl]-L-lysyl-[protein] + 4 Fe(3+) + 2 hydrogen sulfide + 2 5'-deoxyadenosine + 2 L-methionine + 2 reduced [2Fe-2S]-[ferredoxin]</text>
        <dbReference type="Rhea" id="RHEA:16585"/>
        <dbReference type="Rhea" id="RHEA-COMP:9928"/>
        <dbReference type="Rhea" id="RHEA-COMP:10000"/>
        <dbReference type="Rhea" id="RHEA-COMP:10001"/>
        <dbReference type="Rhea" id="RHEA-COMP:10475"/>
        <dbReference type="Rhea" id="RHEA-COMP:14568"/>
        <dbReference type="Rhea" id="RHEA-COMP:14569"/>
        <dbReference type="ChEBI" id="CHEBI:15378"/>
        <dbReference type="ChEBI" id="CHEBI:17319"/>
        <dbReference type="ChEBI" id="CHEBI:29034"/>
        <dbReference type="ChEBI" id="CHEBI:29919"/>
        <dbReference type="ChEBI" id="CHEBI:33722"/>
        <dbReference type="ChEBI" id="CHEBI:33737"/>
        <dbReference type="ChEBI" id="CHEBI:33738"/>
        <dbReference type="ChEBI" id="CHEBI:57844"/>
        <dbReference type="ChEBI" id="CHEBI:59789"/>
        <dbReference type="ChEBI" id="CHEBI:78809"/>
        <dbReference type="ChEBI" id="CHEBI:83100"/>
        <dbReference type="EC" id="2.8.1.8"/>
    </reaction>
</comment>
<comment type="pathway">
    <text evidence="8">Protein modification; protein lipoylation via endogenous pathway; protein N(6)-(lipoyl)lysine from octanoyl-[acyl-carrier-protein]: step 2/2.</text>
</comment>
<dbReference type="EC" id="2.8.1.8" evidence="8"/>
<keyword evidence="6 8" id="KW-0411">Iron-sulfur</keyword>
<keyword evidence="2 8" id="KW-0808">Transferase</keyword>
<dbReference type="UniPathway" id="UPA00538">
    <property type="reaction ID" value="UER00593"/>
</dbReference>
<dbReference type="GO" id="GO:0016992">
    <property type="term" value="F:lipoate synthase activity"/>
    <property type="evidence" value="ECO:0007669"/>
    <property type="project" value="UniProtKB-UniRule"/>
</dbReference>
<dbReference type="SFLD" id="SFLDG01058">
    <property type="entry name" value="lipoyl_synthase_like"/>
    <property type="match status" value="1"/>
</dbReference>
<feature type="binding site" evidence="8">
    <location>
        <position position="46"/>
    </location>
    <ligand>
        <name>[4Fe-4S] cluster</name>
        <dbReference type="ChEBI" id="CHEBI:49883"/>
        <label>1</label>
    </ligand>
</feature>
<feature type="binding site" evidence="8">
    <location>
        <position position="74"/>
    </location>
    <ligand>
        <name>[4Fe-4S] cluster</name>
        <dbReference type="ChEBI" id="CHEBI:49883"/>
        <label>2</label>
        <note>4Fe-4S-S-AdoMet</note>
    </ligand>
</feature>
<accession>A0A2U1E6Q8</accession>
<dbReference type="AlphaFoldDB" id="A0A2U1E6Q8"/>
<evidence type="ECO:0000256" key="6">
    <source>
        <dbReference type="ARBA" id="ARBA00023014"/>
    </source>
</evidence>
<evidence type="ECO:0000256" key="5">
    <source>
        <dbReference type="ARBA" id="ARBA00023004"/>
    </source>
</evidence>
<dbReference type="InterPro" id="IPR058240">
    <property type="entry name" value="rSAM_sf"/>
</dbReference>
<dbReference type="InterPro" id="IPR003698">
    <property type="entry name" value="Lipoyl_synth"/>
</dbReference>
<evidence type="ECO:0000313" key="11">
    <source>
        <dbReference type="Proteomes" id="UP000245793"/>
    </source>
</evidence>
<dbReference type="InterPro" id="IPR013785">
    <property type="entry name" value="Aldolase_TIM"/>
</dbReference>
<evidence type="ECO:0000259" key="9">
    <source>
        <dbReference type="PROSITE" id="PS51918"/>
    </source>
</evidence>
<feature type="binding site" evidence="8">
    <location>
        <position position="52"/>
    </location>
    <ligand>
        <name>[4Fe-4S] cluster</name>
        <dbReference type="ChEBI" id="CHEBI:49883"/>
        <label>1</label>
    </ligand>
</feature>
<keyword evidence="1 8" id="KW-0004">4Fe-4S</keyword>
<dbReference type="Gene3D" id="3.20.20.70">
    <property type="entry name" value="Aldolase class I"/>
    <property type="match status" value="1"/>
</dbReference>
<keyword evidence="4 8" id="KW-0479">Metal-binding</keyword>
<dbReference type="InterPro" id="IPR007197">
    <property type="entry name" value="rSAM"/>
</dbReference>
<dbReference type="PANTHER" id="PTHR10949:SF0">
    <property type="entry name" value="LIPOYL SYNTHASE, MITOCHONDRIAL"/>
    <property type="match status" value="1"/>
</dbReference>
<dbReference type="SUPFAM" id="SSF102114">
    <property type="entry name" value="Radical SAM enzymes"/>
    <property type="match status" value="1"/>
</dbReference>
<dbReference type="NCBIfam" id="TIGR00510">
    <property type="entry name" value="lipA"/>
    <property type="match status" value="1"/>
</dbReference>
<evidence type="ECO:0000256" key="3">
    <source>
        <dbReference type="ARBA" id="ARBA00022691"/>
    </source>
</evidence>
<dbReference type="SMART" id="SM00729">
    <property type="entry name" value="Elp3"/>
    <property type="match status" value="1"/>
</dbReference>
<comment type="caution">
    <text evidence="10">The sequence shown here is derived from an EMBL/GenBank/DDBJ whole genome shotgun (WGS) entry which is preliminary data.</text>
</comment>
<gene>
    <name evidence="8" type="primary">lipA</name>
    <name evidence="10" type="ORF">C7381_10168</name>
</gene>
<evidence type="ECO:0000256" key="1">
    <source>
        <dbReference type="ARBA" id="ARBA00022485"/>
    </source>
</evidence>
<dbReference type="RefSeq" id="WP_116479481.1">
    <property type="nucleotide sequence ID" value="NZ_JBKYKF010000034.1"/>
</dbReference>
<dbReference type="PANTHER" id="PTHR10949">
    <property type="entry name" value="LIPOYL SYNTHASE"/>
    <property type="match status" value="1"/>
</dbReference>
<feature type="binding site" evidence="8">
    <location>
        <position position="278"/>
    </location>
    <ligand>
        <name>[4Fe-4S] cluster</name>
        <dbReference type="ChEBI" id="CHEBI:49883"/>
        <label>1</label>
    </ligand>
</feature>
<dbReference type="CDD" id="cd01335">
    <property type="entry name" value="Radical_SAM"/>
    <property type="match status" value="1"/>
</dbReference>
<comment type="function">
    <text evidence="8">Catalyzes the radical-mediated insertion of two sulfur atoms into the C-6 and C-8 positions of the octanoyl moiety bound to the lipoyl domains of lipoate-dependent enzymes, thereby converting the octanoylated domains into lipoylated derivatives.</text>
</comment>
<dbReference type="GO" id="GO:0046872">
    <property type="term" value="F:metal ion binding"/>
    <property type="evidence" value="ECO:0007669"/>
    <property type="project" value="UniProtKB-KW"/>
</dbReference>
<reference evidence="10 11" key="1">
    <citation type="submission" date="2018-04" db="EMBL/GenBank/DDBJ databases">
        <title>Genomic Encyclopedia of Type Strains, Phase IV (KMG-IV): sequencing the most valuable type-strain genomes for metagenomic binning, comparative biology and taxonomic classification.</title>
        <authorList>
            <person name="Goeker M."/>
        </authorList>
    </citation>
    <scope>NUCLEOTIDE SEQUENCE [LARGE SCALE GENOMIC DNA]</scope>
    <source>
        <strain evidence="10 11">DSM 20705</strain>
    </source>
</reference>
<dbReference type="GO" id="GO:0009249">
    <property type="term" value="P:protein lipoylation"/>
    <property type="evidence" value="ECO:0007669"/>
    <property type="project" value="UniProtKB-UniRule"/>
</dbReference>
<evidence type="ECO:0000256" key="4">
    <source>
        <dbReference type="ARBA" id="ARBA00022723"/>
    </source>
</evidence>
<comment type="similarity">
    <text evidence="8">Belongs to the radical SAM superfamily. Lipoyl synthase family.</text>
</comment>
<feature type="binding site" evidence="8">
    <location>
        <position position="67"/>
    </location>
    <ligand>
        <name>[4Fe-4S] cluster</name>
        <dbReference type="ChEBI" id="CHEBI:49883"/>
        <label>2</label>
        <note>4Fe-4S-S-AdoMet</note>
    </ligand>
</feature>
<dbReference type="EMBL" id="QEKV01000001">
    <property type="protein sequence ID" value="PVY95542.1"/>
    <property type="molecule type" value="Genomic_DNA"/>
</dbReference>
<comment type="subcellular location">
    <subcellularLocation>
        <location evidence="8">Cytoplasm</location>
    </subcellularLocation>
</comment>
<keyword evidence="11" id="KW-1185">Reference proteome</keyword>
<protein>
    <recommendedName>
        <fullName evidence="8">Lipoyl synthase</fullName>
        <ecNumber evidence="8">2.8.1.8</ecNumber>
    </recommendedName>
    <alternativeName>
        <fullName evidence="8">Lip-syn</fullName>
        <shortName evidence="8">LS</shortName>
    </alternativeName>
    <alternativeName>
        <fullName evidence="8">Lipoate synthase</fullName>
    </alternativeName>
    <alternativeName>
        <fullName evidence="8">Lipoic acid synthase</fullName>
    </alternativeName>
    <alternativeName>
        <fullName evidence="8">Sulfur insertion protein LipA</fullName>
    </alternativeName>
</protein>
<evidence type="ECO:0000313" key="10">
    <source>
        <dbReference type="EMBL" id="PVY95542.1"/>
    </source>
</evidence>
<dbReference type="Pfam" id="PF04055">
    <property type="entry name" value="Radical_SAM"/>
    <property type="match status" value="1"/>
</dbReference>
<dbReference type="SFLD" id="SFLDS00029">
    <property type="entry name" value="Radical_SAM"/>
    <property type="match status" value="1"/>
</dbReference>
<dbReference type="InterPro" id="IPR006638">
    <property type="entry name" value="Elp3/MiaA/NifB-like_rSAM"/>
</dbReference>
<dbReference type="GO" id="GO:0005737">
    <property type="term" value="C:cytoplasm"/>
    <property type="evidence" value="ECO:0007669"/>
    <property type="project" value="UniProtKB-SubCell"/>
</dbReference>
<dbReference type="Proteomes" id="UP000245793">
    <property type="component" value="Unassembled WGS sequence"/>
</dbReference>
<dbReference type="GO" id="GO:0051539">
    <property type="term" value="F:4 iron, 4 sulfur cluster binding"/>
    <property type="evidence" value="ECO:0007669"/>
    <property type="project" value="UniProtKB-UniRule"/>
</dbReference>
<keyword evidence="3 8" id="KW-0949">S-adenosyl-L-methionine</keyword>
<dbReference type="PIRSF" id="PIRSF005963">
    <property type="entry name" value="Lipoyl_synth"/>
    <property type="match status" value="1"/>
</dbReference>
<dbReference type="HAMAP" id="MF_00206">
    <property type="entry name" value="Lipoyl_synth"/>
    <property type="match status" value="1"/>
</dbReference>
<dbReference type="NCBIfam" id="NF009544">
    <property type="entry name" value="PRK12928.1"/>
    <property type="match status" value="1"/>
</dbReference>
<keyword evidence="8" id="KW-0963">Cytoplasm</keyword>
<evidence type="ECO:0000256" key="2">
    <source>
        <dbReference type="ARBA" id="ARBA00022679"/>
    </source>
</evidence>
<evidence type="ECO:0000256" key="8">
    <source>
        <dbReference type="HAMAP-Rule" id="MF_00206"/>
    </source>
</evidence>
<feature type="binding site" evidence="8">
    <location>
        <position position="41"/>
    </location>
    <ligand>
        <name>[4Fe-4S] cluster</name>
        <dbReference type="ChEBI" id="CHEBI:49883"/>
        <label>1</label>
    </ligand>
</feature>
<evidence type="ECO:0000256" key="7">
    <source>
        <dbReference type="ARBA" id="ARBA00047326"/>
    </source>
</evidence>
<proteinExistence type="inferred from homology"/>
<sequence>MSEKKSKHLKKPEWIKVKLQGNQNSNTVEHTLLNYNLNTVCSEANCPNKMECYAARTATFMILGKNCTRNCRFCNVTTKKPEPVNKFEPQEVAFAVQKLGLKHAVVTSVDRDDLEDYGAEHFRRVCEEIKKVNPGTTVELLIPDMHAMHEHLDTIFSAKPDIINHNVEVVPEFFKEICPQSNMDWSLEVLRYAKEKGFITKSGMMVGFGETEEMVVNLMKMLREVDCDMLTIGQYLQPSRKHAEVVEYVTPEQFERYKKLGLELGFRSVASGPFVRSSYHAQMLDK</sequence>